<sequence>MTANRLTPFDAQTFWLAAKIPNDTVLMFGFAGVPADLERALAEVEARAAGCPELAWRIDDGSRGYPRWVHRGGDRSQFVVHDLPERTYEACLAAIAALVERPLDATDTAWRLHLFAGVLDVPGVDGPGVVAVLQISHALGGGGRTSAHAALLFGRSGVVLPEIRPAPVGPAALALAGFRAARAHRALTADVEAAAVPAQARLRPPLRTNDRPTGVRAVRTVTRHRRELAATTVTVAALSAVSVALAAELRALGDDPSALGAEVPMTKPPPRLAYNHFGNVGVGLYPDLSSERRPTAIAEDLAARRLRAAHPAMRADDLAFAATPATLLRWGMGRFDPSVRSAAVTGNTVVSSVKFGAADFAFGGAPVVFATALAGLSPMMGLTHVVGGVGDTVTIGVHAAESALGGAGGLDRYVARLDAALAAS</sequence>
<evidence type="ECO:0000313" key="2">
    <source>
        <dbReference type="Proteomes" id="UP001141629"/>
    </source>
</evidence>
<protein>
    <submittedName>
        <fullName evidence="1">DUF1298 domain-containing protein</fullName>
    </submittedName>
</protein>
<dbReference type="EMBL" id="JACKVK010000003">
    <property type="protein sequence ID" value="MCV7419708.1"/>
    <property type="molecule type" value="Genomic_DNA"/>
</dbReference>
<dbReference type="Proteomes" id="UP001141629">
    <property type="component" value="Unassembled WGS sequence"/>
</dbReference>
<accession>A0A9X3BZA7</accession>
<gene>
    <name evidence="1" type="ORF">H7K45_04070</name>
</gene>
<evidence type="ECO:0000313" key="1">
    <source>
        <dbReference type="EMBL" id="MCV7419708.1"/>
    </source>
</evidence>
<comment type="caution">
    <text evidence="1">The sequence shown here is derived from an EMBL/GenBank/DDBJ whole genome shotgun (WGS) entry which is preliminary data.</text>
</comment>
<organism evidence="1 2">
    <name type="scientific">Mycobacterium yunnanensis</name>
    <dbReference type="NCBI Taxonomy" id="368477"/>
    <lineage>
        <taxon>Bacteria</taxon>
        <taxon>Bacillati</taxon>
        <taxon>Actinomycetota</taxon>
        <taxon>Actinomycetes</taxon>
        <taxon>Mycobacteriales</taxon>
        <taxon>Mycobacteriaceae</taxon>
        <taxon>Mycobacterium</taxon>
    </lineage>
</organism>
<dbReference type="RefSeq" id="WP_263994498.1">
    <property type="nucleotide sequence ID" value="NZ_JACKVK010000003.1"/>
</dbReference>
<name>A0A9X3BZA7_9MYCO</name>
<keyword evidence="2" id="KW-1185">Reference proteome</keyword>
<dbReference type="AlphaFoldDB" id="A0A9X3BZA7"/>
<proteinExistence type="predicted"/>
<reference evidence="1" key="1">
    <citation type="submission" date="2020-07" db="EMBL/GenBank/DDBJ databases">
        <authorList>
            <person name="Pettersson B.M.F."/>
            <person name="Behra P.R.K."/>
            <person name="Ramesh M."/>
            <person name="Das S."/>
            <person name="Dasgupta S."/>
            <person name="Kirsebom L.A."/>
        </authorList>
    </citation>
    <scope>NUCLEOTIDE SEQUENCE</scope>
    <source>
        <strain evidence="1">DSM 44838</strain>
    </source>
</reference>
<reference evidence="1" key="2">
    <citation type="journal article" date="2022" name="BMC Genomics">
        <title>Comparative genome analysis of mycobacteria focusing on tRNA and non-coding RNA.</title>
        <authorList>
            <person name="Behra P.R.K."/>
            <person name="Pettersson B.M.F."/>
            <person name="Ramesh M."/>
            <person name="Das S."/>
            <person name="Dasgupta S."/>
            <person name="Kirsebom L.A."/>
        </authorList>
    </citation>
    <scope>NUCLEOTIDE SEQUENCE</scope>
    <source>
        <strain evidence="1">DSM 44838</strain>
    </source>
</reference>